<dbReference type="Proteomes" id="UP000245910">
    <property type="component" value="Chromosome II"/>
</dbReference>
<name>A0A2L2TGU9_9HYPO</name>
<keyword evidence="2" id="KW-1185">Reference proteome</keyword>
<reference evidence="2" key="1">
    <citation type="submission" date="2014-10" db="EMBL/GenBank/DDBJ databases">
        <authorList>
            <person name="King R."/>
        </authorList>
    </citation>
    <scope>NUCLEOTIDE SEQUENCE [LARGE SCALE GENOMIC DNA]</scope>
    <source>
        <strain evidence="2">A3/5</strain>
    </source>
</reference>
<dbReference type="EMBL" id="LN649230">
    <property type="protein sequence ID" value="CEI62256.1"/>
    <property type="molecule type" value="Genomic_DNA"/>
</dbReference>
<proteinExistence type="predicted"/>
<dbReference type="AlphaFoldDB" id="A0A2L2TGU9"/>
<evidence type="ECO:0000313" key="2">
    <source>
        <dbReference type="Proteomes" id="UP000245910"/>
    </source>
</evidence>
<organism evidence="1 2">
    <name type="scientific">Fusarium venenatum</name>
    <dbReference type="NCBI Taxonomy" id="56646"/>
    <lineage>
        <taxon>Eukaryota</taxon>
        <taxon>Fungi</taxon>
        <taxon>Dikarya</taxon>
        <taxon>Ascomycota</taxon>
        <taxon>Pezizomycotina</taxon>
        <taxon>Sordariomycetes</taxon>
        <taxon>Hypocreomycetidae</taxon>
        <taxon>Hypocreales</taxon>
        <taxon>Nectriaceae</taxon>
        <taxon>Fusarium</taxon>
    </lineage>
</organism>
<sequence>MGAYFAIKLSTLMPKRRVRNFKDATVFRTSFCIVSGPQTYTPSELVDVISIATLFTTPGKSGRPWSSSNATGISVPFSIPDSSGLETELLFNGMIDTGEAPPV</sequence>
<accession>A0A2L2TGU9</accession>
<evidence type="ECO:0000313" key="1">
    <source>
        <dbReference type="EMBL" id="CEI62256.1"/>
    </source>
</evidence>
<protein>
    <submittedName>
        <fullName evidence="1">Uncharacterized protein</fullName>
    </submittedName>
</protein>